<proteinExistence type="predicted"/>
<accession>A0A6J4NUZ1</accession>
<feature type="compositionally biased region" description="Basic residues" evidence="1">
    <location>
        <begin position="91"/>
        <end position="109"/>
    </location>
</feature>
<feature type="compositionally biased region" description="Low complexity" evidence="1">
    <location>
        <begin position="113"/>
        <end position="122"/>
    </location>
</feature>
<dbReference type="EMBL" id="CADCUZ010000017">
    <property type="protein sequence ID" value="CAA9396003.1"/>
    <property type="molecule type" value="Genomic_DNA"/>
</dbReference>
<name>A0A6J4NUZ1_9ACTN</name>
<dbReference type="AlphaFoldDB" id="A0A6J4NUZ1"/>
<sequence length="183" mass="19146">AAASHPLPGADRHLGGSGIRGLGLRAADEPRAGGPVLPSVRLPHRGPARPGAPADARRVRRAPPPPGERVRRSAGLDRFPRGGRRAGRDPRLRRRLPRRGRAGPGRHLRSGNLRAARCAGAALRRDPQGGAPAGVGRLPGGRPRRVRLRGARNGSGRPGLDRAGLRPSLERAGGGRAILTGEM</sequence>
<feature type="compositionally biased region" description="Basic and acidic residues" evidence="1">
    <location>
        <begin position="68"/>
        <end position="90"/>
    </location>
</feature>
<protein>
    <submittedName>
        <fullName evidence="2">Uncharacterized protein</fullName>
    </submittedName>
</protein>
<evidence type="ECO:0000313" key="2">
    <source>
        <dbReference type="EMBL" id="CAA9396003.1"/>
    </source>
</evidence>
<reference evidence="2" key="1">
    <citation type="submission" date="2020-02" db="EMBL/GenBank/DDBJ databases">
        <authorList>
            <person name="Meier V. D."/>
        </authorList>
    </citation>
    <scope>NUCLEOTIDE SEQUENCE</scope>
    <source>
        <strain evidence="2">AVDCRST_MAG55</strain>
    </source>
</reference>
<feature type="region of interest" description="Disordered" evidence="1">
    <location>
        <begin position="1"/>
        <end position="183"/>
    </location>
</feature>
<gene>
    <name evidence="2" type="ORF">AVDCRST_MAG55-363</name>
</gene>
<feature type="non-terminal residue" evidence="2">
    <location>
        <position position="1"/>
    </location>
</feature>
<organism evidence="2">
    <name type="scientific">uncultured Rubrobacteraceae bacterium</name>
    <dbReference type="NCBI Taxonomy" id="349277"/>
    <lineage>
        <taxon>Bacteria</taxon>
        <taxon>Bacillati</taxon>
        <taxon>Actinomycetota</taxon>
        <taxon>Rubrobacteria</taxon>
        <taxon>Rubrobacterales</taxon>
        <taxon>Rubrobacteraceae</taxon>
        <taxon>environmental samples</taxon>
    </lineage>
</organism>
<feature type="non-terminal residue" evidence="2">
    <location>
        <position position="183"/>
    </location>
</feature>
<evidence type="ECO:0000256" key="1">
    <source>
        <dbReference type="SAM" id="MobiDB-lite"/>
    </source>
</evidence>